<sequence length="133" mass="14988">MQWEFTPEEVAKGAVDYGLAEFRKGLEAEVKMNLGGDDEAFLQQSFDLIYDLCYWMATGREFADFAATLDDDTPLEIHVLQVIKEYMRDNITMLGAILQRLIMDGVENGMPTHEAIENAARQHAETVSGSLRP</sequence>
<dbReference type="Proteomes" id="UP000199648">
    <property type="component" value="Unassembled WGS sequence"/>
</dbReference>
<evidence type="ECO:0000313" key="2">
    <source>
        <dbReference type="Proteomes" id="UP000199648"/>
    </source>
</evidence>
<dbReference type="AlphaFoldDB" id="A0A1G5PYW2"/>
<evidence type="ECO:0000313" key="1">
    <source>
        <dbReference type="EMBL" id="SCZ54582.1"/>
    </source>
</evidence>
<accession>A0A1G5PYW2</accession>
<gene>
    <name evidence="1" type="ORF">SAMN03097708_00994</name>
</gene>
<dbReference type="OrthoDB" id="7062777at2"/>
<protein>
    <submittedName>
        <fullName evidence="1">Uncharacterized protein</fullName>
    </submittedName>
</protein>
<proteinExistence type="predicted"/>
<dbReference type="RefSeq" id="WP_092993367.1">
    <property type="nucleotide sequence ID" value="NZ_FMWD01000003.1"/>
</dbReference>
<dbReference type="STRING" id="415747.SAMN03097708_00994"/>
<keyword evidence="2" id="KW-1185">Reference proteome</keyword>
<name>A0A1G5PYW2_9GAMM</name>
<dbReference type="EMBL" id="FMWD01000003">
    <property type="protein sequence ID" value="SCZ54582.1"/>
    <property type="molecule type" value="Genomic_DNA"/>
</dbReference>
<reference evidence="1 2" key="1">
    <citation type="submission" date="2016-10" db="EMBL/GenBank/DDBJ databases">
        <authorList>
            <person name="de Groot N.N."/>
        </authorList>
    </citation>
    <scope>NUCLEOTIDE SEQUENCE [LARGE SCALE GENOMIC DNA]</scope>
    <source>
        <strain evidence="1 2">HLD2</strain>
    </source>
</reference>
<organism evidence="1 2">
    <name type="scientific">Thiohalomonas denitrificans</name>
    <dbReference type="NCBI Taxonomy" id="415747"/>
    <lineage>
        <taxon>Bacteria</taxon>
        <taxon>Pseudomonadati</taxon>
        <taxon>Pseudomonadota</taxon>
        <taxon>Gammaproteobacteria</taxon>
        <taxon>Thiohalomonadales</taxon>
        <taxon>Thiohalomonadaceae</taxon>
        <taxon>Thiohalomonas</taxon>
    </lineage>
</organism>